<keyword evidence="3" id="KW-1185">Reference proteome</keyword>
<dbReference type="Proteomes" id="UP000253790">
    <property type="component" value="Chromosome"/>
</dbReference>
<name>A0A345NKP5_9MICO</name>
<reference evidence="2 3" key="1">
    <citation type="submission" date="2018-07" db="EMBL/GenBank/DDBJ databases">
        <title>Complete genome sequencing of Ornithinimicrobium sp. AMA3305.</title>
        <authorList>
            <person name="Bae J.-W."/>
        </authorList>
    </citation>
    <scope>NUCLEOTIDE SEQUENCE [LARGE SCALE GENOMIC DNA]</scope>
    <source>
        <strain evidence="2 3">AMA3305</strain>
    </source>
</reference>
<dbReference type="AlphaFoldDB" id="A0A345NKP5"/>
<dbReference type="KEGG" id="orn:DV701_05250"/>
<feature type="region of interest" description="Disordered" evidence="1">
    <location>
        <begin position="56"/>
        <end position="77"/>
    </location>
</feature>
<evidence type="ECO:0000256" key="1">
    <source>
        <dbReference type="SAM" id="MobiDB-lite"/>
    </source>
</evidence>
<evidence type="ECO:0000313" key="3">
    <source>
        <dbReference type="Proteomes" id="UP000253790"/>
    </source>
</evidence>
<organism evidence="2 3">
    <name type="scientific">Ornithinimicrobium avium</name>
    <dbReference type="NCBI Taxonomy" id="2283195"/>
    <lineage>
        <taxon>Bacteria</taxon>
        <taxon>Bacillati</taxon>
        <taxon>Actinomycetota</taxon>
        <taxon>Actinomycetes</taxon>
        <taxon>Micrococcales</taxon>
        <taxon>Ornithinimicrobiaceae</taxon>
        <taxon>Ornithinimicrobium</taxon>
    </lineage>
</organism>
<proteinExistence type="predicted"/>
<sequence>MSTTFVQVVASYQLYQTLPTKSEDDPSPKKAYHIVVDVPAGTSTFEVLLAIGEMPGQSEVATPETQCDPFSPNPKKP</sequence>
<dbReference type="EMBL" id="CP031229">
    <property type="protein sequence ID" value="AXH95603.1"/>
    <property type="molecule type" value="Genomic_DNA"/>
</dbReference>
<evidence type="ECO:0000313" key="2">
    <source>
        <dbReference type="EMBL" id="AXH95603.1"/>
    </source>
</evidence>
<gene>
    <name evidence="2" type="ORF">DV701_05250</name>
</gene>
<protein>
    <submittedName>
        <fullName evidence="2">Uncharacterized protein</fullName>
    </submittedName>
</protein>
<accession>A0A345NKP5</accession>